<keyword evidence="4" id="KW-0804">Transcription</keyword>
<dbReference type="SUPFAM" id="SSF46785">
    <property type="entry name" value="Winged helix' DNA-binding domain"/>
    <property type="match status" value="1"/>
</dbReference>
<dbReference type="PRINTS" id="PR00039">
    <property type="entry name" value="HTHLYSR"/>
</dbReference>
<dbReference type="Pfam" id="PF03466">
    <property type="entry name" value="LysR_substrate"/>
    <property type="match status" value="1"/>
</dbReference>
<dbReference type="RefSeq" id="WP_408238292.1">
    <property type="nucleotide sequence ID" value="NZ_JAQQCF010000059.1"/>
</dbReference>
<dbReference type="EMBL" id="JAQQCF010000059">
    <property type="protein sequence ID" value="MFM0642153.1"/>
    <property type="molecule type" value="Genomic_DNA"/>
</dbReference>
<name>A0ABW9E5T9_9BURK</name>
<keyword evidence="7" id="KW-1185">Reference proteome</keyword>
<proteinExistence type="inferred from homology"/>
<evidence type="ECO:0000313" key="6">
    <source>
        <dbReference type="EMBL" id="MFM0642153.1"/>
    </source>
</evidence>
<dbReference type="Pfam" id="PF00126">
    <property type="entry name" value="HTH_1"/>
    <property type="match status" value="1"/>
</dbReference>
<dbReference type="InterPro" id="IPR050950">
    <property type="entry name" value="HTH-type_LysR_regulators"/>
</dbReference>
<evidence type="ECO:0000259" key="5">
    <source>
        <dbReference type="PROSITE" id="PS50931"/>
    </source>
</evidence>
<dbReference type="PANTHER" id="PTHR30419">
    <property type="entry name" value="HTH-TYPE TRANSCRIPTIONAL REGULATOR YBHD"/>
    <property type="match status" value="1"/>
</dbReference>
<organism evidence="6 7">
    <name type="scientific">Paraburkholderia metrosideri</name>
    <dbReference type="NCBI Taxonomy" id="580937"/>
    <lineage>
        <taxon>Bacteria</taxon>
        <taxon>Pseudomonadati</taxon>
        <taxon>Pseudomonadota</taxon>
        <taxon>Betaproteobacteria</taxon>
        <taxon>Burkholderiales</taxon>
        <taxon>Burkholderiaceae</taxon>
        <taxon>Paraburkholderia</taxon>
    </lineage>
</organism>
<reference evidence="6 7" key="1">
    <citation type="journal article" date="2024" name="Chem. Sci.">
        <title>Discovery of megapolipeptins by genome mining of a Burkholderiales bacteria collection.</title>
        <authorList>
            <person name="Paulo B.S."/>
            <person name="Recchia M.J.J."/>
            <person name="Lee S."/>
            <person name="Fergusson C.H."/>
            <person name="Romanowski S.B."/>
            <person name="Hernandez A."/>
            <person name="Krull N."/>
            <person name="Liu D.Y."/>
            <person name="Cavanagh H."/>
            <person name="Bos A."/>
            <person name="Gray C.A."/>
            <person name="Murphy B.T."/>
            <person name="Linington R.G."/>
            <person name="Eustaquio A.S."/>
        </authorList>
    </citation>
    <scope>NUCLEOTIDE SEQUENCE [LARGE SCALE GENOMIC DNA]</scope>
    <source>
        <strain evidence="6 7">RL17-338-BIC-A</strain>
    </source>
</reference>
<keyword evidence="3" id="KW-0238">DNA-binding</keyword>
<protein>
    <submittedName>
        <fullName evidence="6">LysR family transcriptional regulator</fullName>
    </submittedName>
</protein>
<gene>
    <name evidence="6" type="ORF">PQQ63_36310</name>
</gene>
<dbReference type="SUPFAM" id="SSF53850">
    <property type="entry name" value="Periplasmic binding protein-like II"/>
    <property type="match status" value="1"/>
</dbReference>
<evidence type="ECO:0000256" key="1">
    <source>
        <dbReference type="ARBA" id="ARBA00009437"/>
    </source>
</evidence>
<dbReference type="Gene3D" id="3.40.190.290">
    <property type="match status" value="1"/>
</dbReference>
<comment type="caution">
    <text evidence="6">The sequence shown here is derived from an EMBL/GenBank/DDBJ whole genome shotgun (WGS) entry which is preliminary data.</text>
</comment>
<evidence type="ECO:0000313" key="7">
    <source>
        <dbReference type="Proteomes" id="UP001629432"/>
    </source>
</evidence>
<dbReference type="InterPro" id="IPR005119">
    <property type="entry name" value="LysR_subst-bd"/>
</dbReference>
<dbReference type="PROSITE" id="PS50931">
    <property type="entry name" value="HTH_LYSR"/>
    <property type="match status" value="1"/>
</dbReference>
<evidence type="ECO:0000256" key="3">
    <source>
        <dbReference type="ARBA" id="ARBA00023125"/>
    </source>
</evidence>
<dbReference type="PANTHER" id="PTHR30419:SF8">
    <property type="entry name" value="NITROGEN ASSIMILATION TRANSCRIPTIONAL ACTIVATOR-RELATED"/>
    <property type="match status" value="1"/>
</dbReference>
<accession>A0ABW9E5T9</accession>
<sequence>MNITFRQLRVFVQLFELRSFTATAQALHMTQSAVSKLCSELETEVGFPLFERSTRHVEPTDGASDLYVYAVELLGTLDSATRSLSDLSSTRKGNVGIAAAPMIFYALLCDVMTGYQRQYPHVRLETYEVSTDMAIDHVVTGRVDFGLVAIDRAEPRLLIEPVFHDALCLACPPLHPLVEDGCPVSWERLTREKLIMLRSDNNMGRMVDSIMRRYDVDFRAPVEVGAVSTMLGLVRAGAGIAVVSTYISRCADAFGIHIVPIADSADTVRTLSLIRRRNARSSVAAAKFIEIMRADLQGSQ</sequence>
<dbReference type="InterPro" id="IPR036388">
    <property type="entry name" value="WH-like_DNA-bd_sf"/>
</dbReference>
<dbReference type="Proteomes" id="UP001629432">
    <property type="component" value="Unassembled WGS sequence"/>
</dbReference>
<comment type="similarity">
    <text evidence="1">Belongs to the LysR transcriptional regulatory family.</text>
</comment>
<feature type="domain" description="HTH lysR-type" evidence="5">
    <location>
        <begin position="3"/>
        <end position="60"/>
    </location>
</feature>
<keyword evidence="2" id="KW-0805">Transcription regulation</keyword>
<evidence type="ECO:0000256" key="4">
    <source>
        <dbReference type="ARBA" id="ARBA00023163"/>
    </source>
</evidence>
<dbReference type="InterPro" id="IPR036390">
    <property type="entry name" value="WH_DNA-bd_sf"/>
</dbReference>
<evidence type="ECO:0000256" key="2">
    <source>
        <dbReference type="ARBA" id="ARBA00023015"/>
    </source>
</evidence>
<dbReference type="InterPro" id="IPR000847">
    <property type="entry name" value="LysR_HTH_N"/>
</dbReference>
<dbReference type="Gene3D" id="1.10.10.10">
    <property type="entry name" value="Winged helix-like DNA-binding domain superfamily/Winged helix DNA-binding domain"/>
    <property type="match status" value="1"/>
</dbReference>